<evidence type="ECO:0000256" key="5">
    <source>
        <dbReference type="ARBA" id="ARBA00023136"/>
    </source>
</evidence>
<protein>
    <submittedName>
        <fullName evidence="7">Uncharacterized protein</fullName>
    </submittedName>
</protein>
<dbReference type="PANTHER" id="PTHR31585">
    <property type="entry name" value="FOLATE-BIOPTERIN TRANSPORTER 1, CHLOROPLASTIC"/>
    <property type="match status" value="1"/>
</dbReference>
<sequence>MTAFAWVFLFLLPKQKEDTQRLLRKGGKSKLIGGLTVLYLGFAIIWSVTTNIMAIFPSTACLVIAGGTGC</sequence>
<comment type="subcellular location">
    <subcellularLocation>
        <location evidence="1">Membrane</location>
        <topology evidence="1">Multi-pass membrane protein</topology>
    </subcellularLocation>
</comment>
<keyword evidence="8" id="KW-1185">Reference proteome</keyword>
<keyword evidence="3 6" id="KW-0812">Transmembrane</keyword>
<dbReference type="PANTHER" id="PTHR31585:SF5">
    <property type="entry name" value="RNA-BINDING S4 DOMAIN-CONTAINING PROTEIN"/>
    <property type="match status" value="1"/>
</dbReference>
<keyword evidence="4 6" id="KW-1133">Transmembrane helix</keyword>
<evidence type="ECO:0000256" key="3">
    <source>
        <dbReference type="ARBA" id="ARBA00022692"/>
    </source>
</evidence>
<organism evidence="7 8">
    <name type="scientific">Phytophthora citrophthora</name>
    <dbReference type="NCBI Taxonomy" id="4793"/>
    <lineage>
        <taxon>Eukaryota</taxon>
        <taxon>Sar</taxon>
        <taxon>Stramenopiles</taxon>
        <taxon>Oomycota</taxon>
        <taxon>Peronosporomycetes</taxon>
        <taxon>Peronosporales</taxon>
        <taxon>Peronosporaceae</taxon>
        <taxon>Phytophthora</taxon>
    </lineage>
</organism>
<evidence type="ECO:0000256" key="1">
    <source>
        <dbReference type="ARBA" id="ARBA00004141"/>
    </source>
</evidence>
<dbReference type="EMBL" id="JASMQC010000013">
    <property type="protein sequence ID" value="KAK1940900.1"/>
    <property type="molecule type" value="Genomic_DNA"/>
</dbReference>
<accession>A0AAD9GLT7</accession>
<evidence type="ECO:0000256" key="2">
    <source>
        <dbReference type="ARBA" id="ARBA00022448"/>
    </source>
</evidence>
<gene>
    <name evidence="7" type="ORF">P3T76_007606</name>
</gene>
<evidence type="ECO:0000256" key="6">
    <source>
        <dbReference type="SAM" id="Phobius"/>
    </source>
</evidence>
<name>A0AAD9GLT7_9STRA</name>
<feature type="transmembrane region" description="Helical" evidence="6">
    <location>
        <begin position="32"/>
        <end position="56"/>
    </location>
</feature>
<keyword evidence="2" id="KW-0813">Transport</keyword>
<reference evidence="7" key="1">
    <citation type="submission" date="2023-08" db="EMBL/GenBank/DDBJ databases">
        <title>Reference Genome Resource for the Citrus Pathogen Phytophthora citrophthora.</title>
        <authorList>
            <person name="Moller H."/>
            <person name="Coetzee B."/>
            <person name="Rose L.J."/>
            <person name="Van Niekerk J.M."/>
        </authorList>
    </citation>
    <scope>NUCLEOTIDE SEQUENCE</scope>
    <source>
        <strain evidence="7">STE-U-9442</strain>
    </source>
</reference>
<dbReference type="AlphaFoldDB" id="A0AAD9GLT7"/>
<proteinExistence type="predicted"/>
<dbReference type="InterPro" id="IPR039309">
    <property type="entry name" value="BT1"/>
</dbReference>
<keyword evidence="5 6" id="KW-0472">Membrane</keyword>
<evidence type="ECO:0000313" key="8">
    <source>
        <dbReference type="Proteomes" id="UP001259832"/>
    </source>
</evidence>
<evidence type="ECO:0000313" key="7">
    <source>
        <dbReference type="EMBL" id="KAK1940900.1"/>
    </source>
</evidence>
<dbReference type="GO" id="GO:0016020">
    <property type="term" value="C:membrane"/>
    <property type="evidence" value="ECO:0007669"/>
    <property type="project" value="UniProtKB-SubCell"/>
</dbReference>
<evidence type="ECO:0000256" key="4">
    <source>
        <dbReference type="ARBA" id="ARBA00022989"/>
    </source>
</evidence>
<dbReference type="Proteomes" id="UP001259832">
    <property type="component" value="Unassembled WGS sequence"/>
</dbReference>
<comment type="caution">
    <text evidence="7">The sequence shown here is derived from an EMBL/GenBank/DDBJ whole genome shotgun (WGS) entry which is preliminary data.</text>
</comment>